<gene>
    <name evidence="2" type="ORF">AV274_2006</name>
</gene>
<protein>
    <recommendedName>
        <fullName evidence="4">Transmembrane protein</fullName>
    </recommendedName>
</protein>
<evidence type="ECO:0008006" key="4">
    <source>
        <dbReference type="Google" id="ProtNLM"/>
    </source>
</evidence>
<name>A0A196SGX3_BLAHN</name>
<keyword evidence="3" id="KW-1185">Reference proteome</keyword>
<dbReference type="Proteomes" id="UP000078348">
    <property type="component" value="Unassembled WGS sequence"/>
</dbReference>
<evidence type="ECO:0000256" key="1">
    <source>
        <dbReference type="SAM" id="Phobius"/>
    </source>
</evidence>
<accession>A0A196SGX3</accession>
<evidence type="ECO:0000313" key="3">
    <source>
        <dbReference type="Proteomes" id="UP000078348"/>
    </source>
</evidence>
<feature type="transmembrane region" description="Helical" evidence="1">
    <location>
        <begin position="157"/>
        <end position="187"/>
    </location>
</feature>
<reference evidence="2 3" key="1">
    <citation type="submission" date="2016-05" db="EMBL/GenBank/DDBJ databases">
        <title>Nuclear genome of Blastocystis sp. subtype 1 NandII.</title>
        <authorList>
            <person name="Gentekaki E."/>
            <person name="Curtis B."/>
            <person name="Stairs C."/>
            <person name="Eme L."/>
            <person name="Herman E."/>
            <person name="Klimes V."/>
            <person name="Arias M.C."/>
            <person name="Elias M."/>
            <person name="Hilliou F."/>
            <person name="Klute M."/>
            <person name="Malik S.-B."/>
            <person name="Pightling A."/>
            <person name="Rachubinski R."/>
            <person name="Salas D."/>
            <person name="Schlacht A."/>
            <person name="Suga H."/>
            <person name="Archibald J."/>
            <person name="Ball S.G."/>
            <person name="Clark G."/>
            <person name="Dacks J."/>
            <person name="Van Der Giezen M."/>
            <person name="Tsaousis A."/>
            <person name="Roger A."/>
        </authorList>
    </citation>
    <scope>NUCLEOTIDE SEQUENCE [LARGE SCALE GENOMIC DNA]</scope>
    <source>
        <strain evidence="3">ATCC 50177 / NandII</strain>
    </source>
</reference>
<evidence type="ECO:0000313" key="2">
    <source>
        <dbReference type="EMBL" id="OAO16273.1"/>
    </source>
</evidence>
<dbReference type="AlphaFoldDB" id="A0A196SGX3"/>
<sequence length="284" mass="30895">MNKEVYYTPTPVSNNQPAIPVCNQPQGQQVFPSLETLQSSYYAQQPYPANQYPSSVEQPQSYPVTVAPIPAQQTPSLVPQNMGMPQDQNTQQMTPTMAGPIPKTGADVLLAPDQAYFAPNPVANGASPFPLYQAPKGNPVEVKVEVKNEATKQRNTMIGLGVGAGAMLLTGGLALPVVAGVVAYNLLKDDGCARYSAYKNTYVYELRAAIARDLNIRPEFILLMRKKVAMDDNEMVQKYMSKPDKMKITVSILNVPAVGSNYHLTNGGVYPPVQSVCLTKPFKK</sequence>
<keyword evidence="1" id="KW-0812">Transmembrane</keyword>
<keyword evidence="1" id="KW-1133">Transmembrane helix</keyword>
<comment type="caution">
    <text evidence="2">The sequence shown here is derived from an EMBL/GenBank/DDBJ whole genome shotgun (WGS) entry which is preliminary data.</text>
</comment>
<proteinExistence type="predicted"/>
<organism evidence="2 3">
    <name type="scientific">Blastocystis sp. subtype 1 (strain ATCC 50177 / NandII)</name>
    <dbReference type="NCBI Taxonomy" id="478820"/>
    <lineage>
        <taxon>Eukaryota</taxon>
        <taxon>Sar</taxon>
        <taxon>Stramenopiles</taxon>
        <taxon>Bigyra</taxon>
        <taxon>Opalozoa</taxon>
        <taxon>Opalinata</taxon>
        <taxon>Blastocystidae</taxon>
        <taxon>Blastocystis</taxon>
    </lineage>
</organism>
<dbReference type="EMBL" id="LXWW01000091">
    <property type="protein sequence ID" value="OAO16273.1"/>
    <property type="molecule type" value="Genomic_DNA"/>
</dbReference>
<keyword evidence="1" id="KW-0472">Membrane</keyword>
<dbReference type="OrthoDB" id="205660at2759"/>